<dbReference type="RefSeq" id="WP_009856248.1">
    <property type="nucleotide sequence ID" value="NZ_JAAOCD010000004.1"/>
</dbReference>
<proteinExistence type="predicted"/>
<dbReference type="Pfam" id="PF04972">
    <property type="entry name" value="BON"/>
    <property type="match status" value="2"/>
</dbReference>
<gene>
    <name evidence="4" type="ORF">G7087_10420</name>
</gene>
<dbReference type="InterPro" id="IPR014004">
    <property type="entry name" value="Transpt-assoc_nodulatn_dom_bac"/>
</dbReference>
<dbReference type="InterPro" id="IPR051686">
    <property type="entry name" value="Lipoprotein_DolP"/>
</dbReference>
<dbReference type="EMBL" id="JAAOCD010000004">
    <property type="protein sequence ID" value="NHK98789.1"/>
    <property type="molecule type" value="Genomic_DNA"/>
</dbReference>
<dbReference type="InterPro" id="IPR007055">
    <property type="entry name" value="BON_dom"/>
</dbReference>
<feature type="domain" description="BON" evidence="3">
    <location>
        <begin position="122"/>
        <end position="189"/>
    </location>
</feature>
<dbReference type="SMART" id="SM00749">
    <property type="entry name" value="BON"/>
    <property type="match status" value="2"/>
</dbReference>
<accession>A0ABX0HUT4</accession>
<dbReference type="PANTHER" id="PTHR34606:SF4">
    <property type="entry name" value="OUTER MEMBRANE LIPOPROTEIN DOLP"/>
    <property type="match status" value="1"/>
</dbReference>
<protein>
    <submittedName>
        <fullName evidence="4">BON domain-containing protein</fullName>
    </submittedName>
</protein>
<feature type="signal peptide" evidence="2">
    <location>
        <begin position="1"/>
        <end position="21"/>
    </location>
</feature>
<dbReference type="PROSITE" id="PS51257">
    <property type="entry name" value="PROKAR_LIPOPROTEIN"/>
    <property type="match status" value="1"/>
</dbReference>
<organism evidence="4 5">
    <name type="scientific">Rubrivivax benzoatilyticus</name>
    <dbReference type="NCBI Taxonomy" id="316997"/>
    <lineage>
        <taxon>Bacteria</taxon>
        <taxon>Pseudomonadati</taxon>
        <taxon>Pseudomonadota</taxon>
        <taxon>Betaproteobacteria</taxon>
        <taxon>Burkholderiales</taxon>
        <taxon>Sphaerotilaceae</taxon>
        <taxon>Rubrivivax</taxon>
    </lineage>
</organism>
<evidence type="ECO:0000313" key="4">
    <source>
        <dbReference type="EMBL" id="NHK98789.1"/>
    </source>
</evidence>
<reference evidence="4 5" key="1">
    <citation type="submission" date="2020-03" db="EMBL/GenBank/DDBJ databases">
        <title>Rubrivivax benzoatilyticus JA2 (sequenced after 10 years sub-culturing).</title>
        <authorList>
            <person name="Gupta D."/>
            <person name="Chintalapati S."/>
            <person name="Chintalapati V.R."/>
        </authorList>
    </citation>
    <scope>NUCLEOTIDE SEQUENCE [LARGE SCALE GENOMIC DNA]</scope>
    <source>
        <strain evidence="4 5">JA2-Mal</strain>
    </source>
</reference>
<keyword evidence="1 2" id="KW-0732">Signal</keyword>
<evidence type="ECO:0000256" key="2">
    <source>
        <dbReference type="SAM" id="SignalP"/>
    </source>
</evidence>
<dbReference type="PROSITE" id="PS50914">
    <property type="entry name" value="BON"/>
    <property type="match status" value="2"/>
</dbReference>
<name>A0ABX0HUT4_9BURK</name>
<sequence>MRPLALALAAAAAATTLSACAPLIVGGAMVGGSMMIIDRRTSGAQVEDQAIELKGASVVRDLATLGHVNVTSYNRMVLLTGEVPTEDDRLRVENAVRRVENVRSVTNELAVAGNSSLSSRSNDLVLTSKVKATFVDAKDLQAPSVKVITERGTVYLMGRVTEREAARAADLARSVSGVQKVVRVFEVISEAELANLQKATQPSQPASGNR</sequence>
<comment type="caution">
    <text evidence="4">The sequence shown here is derived from an EMBL/GenBank/DDBJ whole genome shotgun (WGS) entry which is preliminary data.</text>
</comment>
<feature type="chain" id="PRO_5047464961" evidence="2">
    <location>
        <begin position="22"/>
        <end position="210"/>
    </location>
</feature>
<evidence type="ECO:0000259" key="3">
    <source>
        <dbReference type="PROSITE" id="PS50914"/>
    </source>
</evidence>
<dbReference type="PANTHER" id="PTHR34606">
    <property type="entry name" value="BON DOMAIN-CONTAINING PROTEIN"/>
    <property type="match status" value="1"/>
</dbReference>
<feature type="domain" description="BON" evidence="3">
    <location>
        <begin position="47"/>
        <end position="113"/>
    </location>
</feature>
<dbReference type="Proteomes" id="UP000802098">
    <property type="component" value="Unassembled WGS sequence"/>
</dbReference>
<dbReference type="Gene3D" id="3.40.1520.20">
    <property type="match status" value="1"/>
</dbReference>
<evidence type="ECO:0000256" key="1">
    <source>
        <dbReference type="ARBA" id="ARBA00022729"/>
    </source>
</evidence>
<keyword evidence="5" id="KW-1185">Reference proteome</keyword>
<evidence type="ECO:0000313" key="5">
    <source>
        <dbReference type="Proteomes" id="UP000802098"/>
    </source>
</evidence>